<keyword evidence="1" id="KW-0472">Membrane</keyword>
<organism evidence="2 3">
    <name type="scientific">Polaribacter marinus</name>
    <dbReference type="NCBI Taxonomy" id="2916838"/>
    <lineage>
        <taxon>Bacteria</taxon>
        <taxon>Pseudomonadati</taxon>
        <taxon>Bacteroidota</taxon>
        <taxon>Flavobacteriia</taxon>
        <taxon>Flavobacteriales</taxon>
        <taxon>Flavobacteriaceae</taxon>
    </lineage>
</organism>
<reference evidence="2" key="1">
    <citation type="submission" date="2022-02" db="EMBL/GenBank/DDBJ databases">
        <title>Polaribacter sp. MSW13, isolated from seawater.</title>
        <authorList>
            <person name="Kristyanto S."/>
            <person name="Jung J."/>
            <person name="Jeon C.O."/>
        </authorList>
    </citation>
    <scope>NUCLEOTIDE SEQUENCE</scope>
    <source>
        <strain evidence="2">MSW13</strain>
    </source>
</reference>
<evidence type="ECO:0000313" key="3">
    <source>
        <dbReference type="Proteomes" id="UP001139369"/>
    </source>
</evidence>
<protein>
    <submittedName>
        <fullName evidence="2">Uncharacterized protein</fullName>
    </submittedName>
</protein>
<dbReference type="RefSeq" id="WP_242179696.1">
    <property type="nucleotide sequence ID" value="NZ_JAKQYM010000041.1"/>
</dbReference>
<evidence type="ECO:0000256" key="1">
    <source>
        <dbReference type="SAM" id="Phobius"/>
    </source>
</evidence>
<gene>
    <name evidence="2" type="ORF">MC378_15275</name>
</gene>
<comment type="caution">
    <text evidence="2">The sequence shown here is derived from an EMBL/GenBank/DDBJ whole genome shotgun (WGS) entry which is preliminary data.</text>
</comment>
<dbReference type="Proteomes" id="UP001139369">
    <property type="component" value="Unassembled WGS sequence"/>
</dbReference>
<keyword evidence="3" id="KW-1185">Reference proteome</keyword>
<name>A0A9X1VVS4_9FLAO</name>
<proteinExistence type="predicted"/>
<dbReference type="AlphaFoldDB" id="A0A9X1VVS4"/>
<sequence length="131" mass="15493">MKLFKSILKILIGVGIIYVLVVTFFVLKPDINDYLNKTEFNRTEWISWKETESSFGVRWNMVYNLTENHKLKGKTKDEIKILLGKPTNESKKEMSYYLGMICVKNLLFFVKFSSNYSNINFDNFHHNISCF</sequence>
<keyword evidence="1" id="KW-1133">Transmembrane helix</keyword>
<feature type="transmembrane region" description="Helical" evidence="1">
    <location>
        <begin position="7"/>
        <end position="27"/>
    </location>
</feature>
<accession>A0A9X1VVS4</accession>
<evidence type="ECO:0000313" key="2">
    <source>
        <dbReference type="EMBL" id="MCI2230536.1"/>
    </source>
</evidence>
<dbReference type="EMBL" id="JAKQYM010000041">
    <property type="protein sequence ID" value="MCI2230536.1"/>
    <property type="molecule type" value="Genomic_DNA"/>
</dbReference>
<keyword evidence="1" id="KW-0812">Transmembrane</keyword>